<sequence>MEREETRADWARASLPRHRIRRDYIMEDGYAAFERLNTEAELRSVFVVEFVAADGSLESGIDGGGLFKEFMILVCRAALSPEYGLFAACSDQTVYPFTNSAVLHKNAPQLYRFLGKVIGKAIYEQMLLEHQFNRAFLNRMLERFGDAEESCQLMRLILQKPER</sequence>
<evidence type="ECO:0000313" key="8">
    <source>
        <dbReference type="Proteomes" id="UP000649617"/>
    </source>
</evidence>
<name>A0A812RDA0_SYMPI</name>
<dbReference type="InterPro" id="IPR044611">
    <property type="entry name" value="E3A/B/C-like"/>
</dbReference>
<evidence type="ECO:0000259" key="6">
    <source>
        <dbReference type="PROSITE" id="PS50237"/>
    </source>
</evidence>
<keyword evidence="4 5" id="KW-0833">Ubl conjugation pathway</keyword>
<keyword evidence="3" id="KW-0808">Transferase</keyword>
<feature type="domain" description="HECT" evidence="6">
    <location>
        <begin position="38"/>
        <end position="143"/>
    </location>
</feature>
<gene>
    <name evidence="7" type="primary">UPL6</name>
    <name evidence="7" type="ORF">SPIL2461_LOCUS10595</name>
</gene>
<evidence type="ECO:0000256" key="2">
    <source>
        <dbReference type="ARBA" id="ARBA00012485"/>
    </source>
</evidence>
<accession>A0A812RDA0</accession>
<protein>
    <recommendedName>
        <fullName evidence="2">HECT-type E3 ubiquitin transferase</fullName>
        <ecNumber evidence="2">2.3.2.26</ecNumber>
    </recommendedName>
</protein>
<dbReference type="OrthoDB" id="361631at2759"/>
<dbReference type="SUPFAM" id="SSF56204">
    <property type="entry name" value="Hect, E3 ligase catalytic domain"/>
    <property type="match status" value="1"/>
</dbReference>
<evidence type="ECO:0000256" key="5">
    <source>
        <dbReference type="PROSITE-ProRule" id="PRU00104"/>
    </source>
</evidence>
<dbReference type="PANTHER" id="PTHR45700">
    <property type="entry name" value="UBIQUITIN-PROTEIN LIGASE E3C"/>
    <property type="match status" value="1"/>
</dbReference>
<organism evidence="7 8">
    <name type="scientific">Symbiodinium pilosum</name>
    <name type="common">Dinoflagellate</name>
    <dbReference type="NCBI Taxonomy" id="2952"/>
    <lineage>
        <taxon>Eukaryota</taxon>
        <taxon>Sar</taxon>
        <taxon>Alveolata</taxon>
        <taxon>Dinophyceae</taxon>
        <taxon>Suessiales</taxon>
        <taxon>Symbiodiniaceae</taxon>
        <taxon>Symbiodinium</taxon>
    </lineage>
</organism>
<dbReference type="EMBL" id="CAJNIZ010019924">
    <property type="protein sequence ID" value="CAE7433558.1"/>
    <property type="molecule type" value="Genomic_DNA"/>
</dbReference>
<dbReference type="InterPro" id="IPR035983">
    <property type="entry name" value="Hect_E3_ubiquitin_ligase"/>
</dbReference>
<comment type="catalytic activity">
    <reaction evidence="1">
        <text>S-ubiquitinyl-[E2 ubiquitin-conjugating enzyme]-L-cysteine + [acceptor protein]-L-lysine = [E2 ubiquitin-conjugating enzyme]-L-cysteine + N(6)-ubiquitinyl-[acceptor protein]-L-lysine.</text>
        <dbReference type="EC" id="2.3.2.26"/>
    </reaction>
</comment>
<comment type="caution">
    <text evidence="7">The sequence shown here is derived from an EMBL/GenBank/DDBJ whole genome shotgun (WGS) entry which is preliminary data.</text>
</comment>
<proteinExistence type="predicted"/>
<dbReference type="Pfam" id="PF00632">
    <property type="entry name" value="HECT"/>
    <property type="match status" value="1"/>
</dbReference>
<evidence type="ECO:0000256" key="4">
    <source>
        <dbReference type="ARBA" id="ARBA00022786"/>
    </source>
</evidence>
<dbReference type="PANTHER" id="PTHR45700:SF2">
    <property type="entry name" value="UBIQUITIN-PROTEIN LIGASE E3C"/>
    <property type="match status" value="1"/>
</dbReference>
<dbReference type="EC" id="2.3.2.26" evidence="2"/>
<reference evidence="7" key="1">
    <citation type="submission" date="2021-02" db="EMBL/GenBank/DDBJ databases">
        <authorList>
            <person name="Dougan E. K."/>
            <person name="Rhodes N."/>
            <person name="Thang M."/>
            <person name="Chan C."/>
        </authorList>
    </citation>
    <scope>NUCLEOTIDE SEQUENCE</scope>
</reference>
<dbReference type="GO" id="GO:0000209">
    <property type="term" value="P:protein polyubiquitination"/>
    <property type="evidence" value="ECO:0007669"/>
    <property type="project" value="InterPro"/>
</dbReference>
<comment type="caution">
    <text evidence="5">Lacks conserved residue(s) required for the propagation of feature annotation.</text>
</comment>
<dbReference type="InterPro" id="IPR000569">
    <property type="entry name" value="HECT_dom"/>
</dbReference>
<dbReference type="GO" id="GO:0006511">
    <property type="term" value="P:ubiquitin-dependent protein catabolic process"/>
    <property type="evidence" value="ECO:0007669"/>
    <property type="project" value="TreeGrafter"/>
</dbReference>
<dbReference type="Gene3D" id="3.90.1750.10">
    <property type="entry name" value="Hect, E3 ligase catalytic domains"/>
    <property type="match status" value="1"/>
</dbReference>
<evidence type="ECO:0000256" key="1">
    <source>
        <dbReference type="ARBA" id="ARBA00000885"/>
    </source>
</evidence>
<dbReference type="AlphaFoldDB" id="A0A812RDA0"/>
<keyword evidence="8" id="KW-1185">Reference proteome</keyword>
<evidence type="ECO:0000313" key="7">
    <source>
        <dbReference type="EMBL" id="CAE7433558.1"/>
    </source>
</evidence>
<dbReference type="GO" id="GO:0061630">
    <property type="term" value="F:ubiquitin protein ligase activity"/>
    <property type="evidence" value="ECO:0007669"/>
    <property type="project" value="UniProtKB-EC"/>
</dbReference>
<evidence type="ECO:0000256" key="3">
    <source>
        <dbReference type="ARBA" id="ARBA00022679"/>
    </source>
</evidence>
<dbReference type="Proteomes" id="UP000649617">
    <property type="component" value="Unassembled WGS sequence"/>
</dbReference>
<dbReference type="PROSITE" id="PS50237">
    <property type="entry name" value="HECT"/>
    <property type="match status" value="1"/>
</dbReference>